<proteinExistence type="inferred from homology"/>
<feature type="chain" id="PRO_5005809158" evidence="2">
    <location>
        <begin position="28"/>
        <end position="315"/>
    </location>
</feature>
<dbReference type="PANTHER" id="PTHR42951">
    <property type="entry name" value="METALLO-BETA-LACTAMASE DOMAIN-CONTAINING"/>
    <property type="match status" value="1"/>
</dbReference>
<accession>A0A0M6ZZW2</accession>
<feature type="domain" description="Metallo-beta-lactamase" evidence="3">
    <location>
        <begin position="43"/>
        <end position="229"/>
    </location>
</feature>
<dbReference type="InterPro" id="IPR036866">
    <property type="entry name" value="RibonucZ/Hydroxyglut_hydro"/>
</dbReference>
<dbReference type="GO" id="GO:0016787">
    <property type="term" value="F:hydrolase activity"/>
    <property type="evidence" value="ECO:0007669"/>
    <property type="project" value="UniProtKB-KW"/>
</dbReference>
<sequence>MTLTRRQFSTSLIALAATLPMANSAWASVSYKTGHYTYEGHGSVNTHWIETPNSVIVIDVQRDTTHAAEAIEAIRALGKPVSAILITHGHPDHYVGVHQFQQVWPGLKVYASPETTRVIETDHYGYHEVVRQLTPDEAPEVFVVPDQVFADGATLQIDGVTIETHEMGPAEATSTTAFYLPETGDLYPGDLILNDMHGFFYEERSGLVLDALNRLRVLFPDAVTAHPGHGSPGPFRPLVDKQEDYTETARTLVASALATGLVEGDLVSRVTTQLNATYPSYGIPGGQPNMVELSVMGLANELSALRDGSPTNLEQ</sequence>
<dbReference type="AlphaFoldDB" id="A0A0M6ZZW2"/>
<dbReference type="OrthoDB" id="7253658at2"/>
<keyword evidence="5" id="KW-1185">Reference proteome</keyword>
<reference evidence="5" key="1">
    <citation type="submission" date="2015-07" db="EMBL/GenBank/DDBJ databases">
        <authorList>
            <person name="Rodrigo-Torres Lidia"/>
            <person name="Arahal R.David."/>
        </authorList>
    </citation>
    <scope>NUCLEOTIDE SEQUENCE [LARGE SCALE GENOMIC DNA]</scope>
    <source>
        <strain evidence="5">CECT 5112</strain>
    </source>
</reference>
<evidence type="ECO:0000259" key="3">
    <source>
        <dbReference type="SMART" id="SM00849"/>
    </source>
</evidence>
<organism evidence="4 5">
    <name type="scientific">Roseibium alexandrii</name>
    <dbReference type="NCBI Taxonomy" id="388408"/>
    <lineage>
        <taxon>Bacteria</taxon>
        <taxon>Pseudomonadati</taxon>
        <taxon>Pseudomonadota</taxon>
        <taxon>Alphaproteobacteria</taxon>
        <taxon>Hyphomicrobiales</taxon>
        <taxon>Stappiaceae</taxon>
        <taxon>Roseibium</taxon>
    </lineage>
</organism>
<dbReference type="RefSeq" id="WP_082428964.1">
    <property type="nucleotide sequence ID" value="NZ_CXWD01000005.1"/>
</dbReference>
<evidence type="ECO:0000313" key="4">
    <source>
        <dbReference type="EMBL" id="CTQ67540.1"/>
    </source>
</evidence>
<keyword evidence="4" id="KW-0378">Hydrolase</keyword>
<comment type="similarity">
    <text evidence="1">Belongs to the metallo-beta-lactamase superfamily. Class-B beta-lactamase family.</text>
</comment>
<dbReference type="EMBL" id="CXWD01000005">
    <property type="protein sequence ID" value="CTQ67540.1"/>
    <property type="molecule type" value="Genomic_DNA"/>
</dbReference>
<feature type="signal peptide" evidence="2">
    <location>
        <begin position="1"/>
        <end position="27"/>
    </location>
</feature>
<evidence type="ECO:0000256" key="1">
    <source>
        <dbReference type="ARBA" id="ARBA00005250"/>
    </source>
</evidence>
<evidence type="ECO:0000313" key="5">
    <source>
        <dbReference type="Proteomes" id="UP000053235"/>
    </source>
</evidence>
<gene>
    <name evidence="4" type="ORF">LAX5112_01423</name>
</gene>
<dbReference type="Pfam" id="PF00753">
    <property type="entry name" value="Lactamase_B"/>
    <property type="match status" value="1"/>
</dbReference>
<dbReference type="GO" id="GO:0017001">
    <property type="term" value="P:antibiotic catabolic process"/>
    <property type="evidence" value="ECO:0007669"/>
    <property type="project" value="UniProtKB-ARBA"/>
</dbReference>
<dbReference type="InterPro" id="IPR001279">
    <property type="entry name" value="Metallo-B-lactamas"/>
</dbReference>
<protein>
    <submittedName>
        <fullName evidence="4">Hydroxyacylglutathione hydrolase</fullName>
    </submittedName>
</protein>
<dbReference type="PROSITE" id="PS51318">
    <property type="entry name" value="TAT"/>
    <property type="match status" value="1"/>
</dbReference>
<name>A0A0M6ZZW2_9HYPH</name>
<dbReference type="InterPro" id="IPR006311">
    <property type="entry name" value="TAT_signal"/>
</dbReference>
<dbReference type="PANTHER" id="PTHR42951:SF4">
    <property type="entry name" value="ACYL-COENZYME A THIOESTERASE MBLAC2"/>
    <property type="match status" value="1"/>
</dbReference>
<keyword evidence="2" id="KW-0732">Signal</keyword>
<dbReference type="Proteomes" id="UP000053235">
    <property type="component" value="Unassembled WGS sequence"/>
</dbReference>
<dbReference type="Gene3D" id="3.60.15.10">
    <property type="entry name" value="Ribonuclease Z/Hydroxyacylglutathione hydrolase-like"/>
    <property type="match status" value="1"/>
</dbReference>
<dbReference type="SUPFAM" id="SSF56281">
    <property type="entry name" value="Metallo-hydrolase/oxidoreductase"/>
    <property type="match status" value="1"/>
</dbReference>
<dbReference type="SMART" id="SM00849">
    <property type="entry name" value="Lactamase_B"/>
    <property type="match status" value="1"/>
</dbReference>
<dbReference type="STRING" id="388408.LAX5112_01423"/>
<evidence type="ECO:0000256" key="2">
    <source>
        <dbReference type="SAM" id="SignalP"/>
    </source>
</evidence>
<dbReference type="InterPro" id="IPR050855">
    <property type="entry name" value="NDM-1-like"/>
</dbReference>